<dbReference type="InterPro" id="IPR016202">
    <property type="entry name" value="DNase_I"/>
</dbReference>
<protein>
    <recommendedName>
        <fullName evidence="6">Endonuclease/exonuclease/phosphatase domain-containing protein</fullName>
    </recommendedName>
</protein>
<dbReference type="Pfam" id="PF03372">
    <property type="entry name" value="Exo_endo_phos"/>
    <property type="match status" value="1"/>
</dbReference>
<feature type="non-terminal residue" evidence="7">
    <location>
        <position position="1"/>
    </location>
</feature>
<accession>A0AAD9J3R0</accession>
<dbReference type="GO" id="GO:0004530">
    <property type="term" value="F:deoxyribonuclease I activity"/>
    <property type="evidence" value="ECO:0007669"/>
    <property type="project" value="TreeGrafter"/>
</dbReference>
<reference evidence="7" key="1">
    <citation type="journal article" date="2023" name="Mol. Biol. Evol.">
        <title>Third-Generation Sequencing Reveals the Adaptive Role of the Epigenome in Three Deep-Sea Polychaetes.</title>
        <authorList>
            <person name="Perez M."/>
            <person name="Aroh O."/>
            <person name="Sun Y."/>
            <person name="Lan Y."/>
            <person name="Juniper S.K."/>
            <person name="Young C.R."/>
            <person name="Angers B."/>
            <person name="Qian P.Y."/>
        </authorList>
    </citation>
    <scope>NUCLEOTIDE SEQUENCE</scope>
    <source>
        <strain evidence="7">P08H-3</strain>
    </source>
</reference>
<feature type="active site" evidence="4">
    <location>
        <position position="209"/>
    </location>
</feature>
<dbReference type="PRINTS" id="PR00130">
    <property type="entry name" value="DNASEI"/>
</dbReference>
<evidence type="ECO:0000256" key="3">
    <source>
        <dbReference type="ARBA" id="ARBA00022801"/>
    </source>
</evidence>
<comment type="caution">
    <text evidence="7">The sequence shown here is derived from an EMBL/GenBank/DDBJ whole genome shotgun (WGS) entry which is preliminary data.</text>
</comment>
<dbReference type="EMBL" id="JAODUP010000656">
    <property type="protein sequence ID" value="KAK2145803.1"/>
    <property type="molecule type" value="Genomic_DNA"/>
</dbReference>
<dbReference type="PANTHER" id="PTHR11371:SF31">
    <property type="entry name" value="EXTRACELLULAR NUCLEASE"/>
    <property type="match status" value="1"/>
</dbReference>
<dbReference type="GO" id="GO:0006308">
    <property type="term" value="P:DNA catabolic process"/>
    <property type="evidence" value="ECO:0007669"/>
    <property type="project" value="InterPro"/>
</dbReference>
<evidence type="ECO:0000259" key="6">
    <source>
        <dbReference type="Pfam" id="PF03372"/>
    </source>
</evidence>
<sequence>IVQRYDILLIEEIRDSSGKAIYKLLEEVNRLGEDQFEREPFVVKFSISNSGVGEIIIAGVHIDPDVAVQEIDALASVHDDLMAHWNTNNIIIMGDFQCRLWLCYKQGIVQRYDILLIEEIRDSSGKAIYKLLEEVNRLGPEVYDIVLSERLGRTSSKEQYAFMYSKSNVKVLDQYQYHDREDQFEREPFVVKFSISNSGVGEIIIAGVHIDPDVAVQEIDALASVHDDLMAHWNTNNIIIMGDFNADCGYVTNKESANLELRDPKYKWLIKDGQDTTTKSSDCTYDRIIVTGDKLFKNIIPGSGNVYYYDEDYGLTEKQV</sequence>
<dbReference type="PANTHER" id="PTHR11371">
    <property type="entry name" value="DEOXYRIBONUCLEASE"/>
    <property type="match status" value="1"/>
</dbReference>
<dbReference type="SUPFAM" id="SSF56219">
    <property type="entry name" value="DNase I-like"/>
    <property type="match status" value="2"/>
</dbReference>
<proteinExistence type="inferred from homology"/>
<dbReference type="GO" id="GO:0003677">
    <property type="term" value="F:DNA binding"/>
    <property type="evidence" value="ECO:0007669"/>
    <property type="project" value="TreeGrafter"/>
</dbReference>
<evidence type="ECO:0000256" key="5">
    <source>
        <dbReference type="PIRSR" id="PIRSR000988-2"/>
    </source>
</evidence>
<dbReference type="AlphaFoldDB" id="A0AAD9J3R0"/>
<keyword evidence="5" id="KW-1015">Disulfide bond</keyword>
<dbReference type="Proteomes" id="UP001208570">
    <property type="component" value="Unassembled WGS sequence"/>
</dbReference>
<feature type="active site" evidence="4">
    <location>
        <position position="158"/>
    </location>
</feature>
<organism evidence="7 8">
    <name type="scientific">Paralvinella palmiformis</name>
    <dbReference type="NCBI Taxonomy" id="53620"/>
    <lineage>
        <taxon>Eukaryota</taxon>
        <taxon>Metazoa</taxon>
        <taxon>Spiralia</taxon>
        <taxon>Lophotrochozoa</taxon>
        <taxon>Annelida</taxon>
        <taxon>Polychaeta</taxon>
        <taxon>Sedentaria</taxon>
        <taxon>Canalipalpata</taxon>
        <taxon>Terebellida</taxon>
        <taxon>Terebelliformia</taxon>
        <taxon>Alvinellidae</taxon>
        <taxon>Paralvinella</taxon>
    </lineage>
</organism>
<name>A0AAD9J3R0_9ANNE</name>
<keyword evidence="3" id="KW-0378">Hydrolase</keyword>
<dbReference type="Gene3D" id="3.60.10.10">
    <property type="entry name" value="Endonuclease/exonuclease/phosphatase"/>
    <property type="match status" value="2"/>
</dbReference>
<dbReference type="PIRSF" id="PIRSF000988">
    <property type="entry name" value="DNase_I_euk"/>
    <property type="match status" value="1"/>
</dbReference>
<dbReference type="InterPro" id="IPR036691">
    <property type="entry name" value="Endo/exonu/phosph_ase_sf"/>
</dbReference>
<keyword evidence="8" id="KW-1185">Reference proteome</keyword>
<comment type="similarity">
    <text evidence="1">Belongs to the DNase I family.</text>
</comment>
<gene>
    <name evidence="7" type="ORF">LSH36_656g00038</name>
</gene>
<feature type="disulfide bond" description="Essential for enzymatic activity" evidence="5">
    <location>
        <begin position="248"/>
        <end position="283"/>
    </location>
</feature>
<evidence type="ECO:0000256" key="1">
    <source>
        <dbReference type="ARBA" id="ARBA00007359"/>
    </source>
</evidence>
<feature type="domain" description="Endonuclease/exonuclease/phosphatase" evidence="6">
    <location>
        <begin position="108"/>
        <end position="292"/>
    </location>
</feature>
<dbReference type="GO" id="GO:0005634">
    <property type="term" value="C:nucleus"/>
    <property type="evidence" value="ECO:0007669"/>
    <property type="project" value="TreeGrafter"/>
</dbReference>
<dbReference type="InterPro" id="IPR005135">
    <property type="entry name" value="Endo/exonuclease/phosphatase"/>
</dbReference>
<dbReference type="SMART" id="SM00476">
    <property type="entry name" value="DNaseIc"/>
    <property type="match status" value="1"/>
</dbReference>
<evidence type="ECO:0000256" key="2">
    <source>
        <dbReference type="ARBA" id="ARBA00022722"/>
    </source>
</evidence>
<evidence type="ECO:0000313" key="8">
    <source>
        <dbReference type="Proteomes" id="UP001208570"/>
    </source>
</evidence>
<evidence type="ECO:0000313" key="7">
    <source>
        <dbReference type="EMBL" id="KAK2145803.1"/>
    </source>
</evidence>
<evidence type="ECO:0000256" key="4">
    <source>
        <dbReference type="PIRSR" id="PIRSR000988-1"/>
    </source>
</evidence>
<keyword evidence="2" id="KW-0540">Nuclease</keyword>